<name>A0A9X4M4L5_9ACTN</name>
<dbReference type="AlphaFoldDB" id="A0A9X4M4L5"/>
<comment type="caution">
    <text evidence="2">The sequence shown here is derived from an EMBL/GenBank/DDBJ whole genome shotgun (WGS) entry which is preliminary data.</text>
</comment>
<reference evidence="2" key="1">
    <citation type="submission" date="2022-08" db="EMBL/GenBank/DDBJ databases">
        <title>Genome analysis of Corynebacteriales strain.</title>
        <authorList>
            <person name="Lee S.D."/>
        </authorList>
    </citation>
    <scope>NUCLEOTIDE SEQUENCE</scope>
    <source>
        <strain evidence="2">D3-21</strain>
    </source>
</reference>
<dbReference type="InterPro" id="IPR058334">
    <property type="entry name" value="DUF8021"/>
</dbReference>
<dbReference type="RefSeq" id="WP_332520321.1">
    <property type="nucleotide sequence ID" value="NZ_JANRHA010000010.1"/>
</dbReference>
<dbReference type="EMBL" id="JANRHA010000010">
    <property type="protein sequence ID" value="MDG3015987.1"/>
    <property type="molecule type" value="Genomic_DNA"/>
</dbReference>
<keyword evidence="3" id="KW-1185">Reference proteome</keyword>
<organism evidence="2 3">
    <name type="scientific">Speluncibacter jeojiensis</name>
    <dbReference type="NCBI Taxonomy" id="2710754"/>
    <lineage>
        <taxon>Bacteria</taxon>
        <taxon>Bacillati</taxon>
        <taxon>Actinomycetota</taxon>
        <taxon>Actinomycetes</taxon>
        <taxon>Mycobacteriales</taxon>
        <taxon>Speluncibacteraceae</taxon>
        <taxon>Speluncibacter</taxon>
    </lineage>
</organism>
<accession>A0A9X4M4L5</accession>
<protein>
    <recommendedName>
        <fullName evidence="1">DUF8021 domain-containing protein</fullName>
    </recommendedName>
</protein>
<proteinExistence type="predicted"/>
<evidence type="ECO:0000313" key="3">
    <source>
        <dbReference type="Proteomes" id="UP001152755"/>
    </source>
</evidence>
<dbReference type="Proteomes" id="UP001152755">
    <property type="component" value="Unassembled WGS sequence"/>
</dbReference>
<feature type="domain" description="DUF8021" evidence="1">
    <location>
        <begin position="4"/>
        <end position="114"/>
    </location>
</feature>
<evidence type="ECO:0000313" key="2">
    <source>
        <dbReference type="EMBL" id="MDG3015987.1"/>
    </source>
</evidence>
<dbReference type="Pfam" id="PF26061">
    <property type="entry name" value="DUF8021"/>
    <property type="match status" value="1"/>
</dbReference>
<evidence type="ECO:0000259" key="1">
    <source>
        <dbReference type="Pfam" id="PF26061"/>
    </source>
</evidence>
<gene>
    <name evidence="2" type="ORF">NVS88_15615</name>
</gene>
<sequence length="129" mass="14283">MTITDEQRIAVARSYLDALVSHDASAVQFAADAVRYEVGVKTGRSGAHLRRSLERGPQFRVIGGIRELTATVTGEVVHTHYLLDTSVFGRNLVVAEIDETFVVPDDLVIHRIDAKIRPRLGPSLRRHAN</sequence>